<dbReference type="NCBIfam" id="TIGR02289">
    <property type="entry name" value="M3_not_pepF"/>
    <property type="match status" value="1"/>
</dbReference>
<comment type="cofactor">
    <cofactor evidence="1">
        <name>Zn(2+)</name>
        <dbReference type="ChEBI" id="CHEBI:29105"/>
    </cofactor>
</comment>
<proteinExistence type="predicted"/>
<keyword evidence="3" id="KW-0479">Metal-binding</keyword>
<evidence type="ECO:0000313" key="8">
    <source>
        <dbReference type="EMBL" id="VAX25684.1"/>
    </source>
</evidence>
<dbReference type="CDD" id="cd09606">
    <property type="entry name" value="M3B_PepF"/>
    <property type="match status" value="1"/>
</dbReference>
<dbReference type="GO" id="GO:0004222">
    <property type="term" value="F:metalloendopeptidase activity"/>
    <property type="evidence" value="ECO:0007669"/>
    <property type="project" value="InterPro"/>
</dbReference>
<evidence type="ECO:0000256" key="5">
    <source>
        <dbReference type="ARBA" id="ARBA00022833"/>
    </source>
</evidence>
<keyword evidence="4 8" id="KW-0378">Hydrolase</keyword>
<protein>
    <submittedName>
        <fullName evidence="8">Oligoendopeptidase F</fullName>
        <ecNumber evidence="8">3.4.24.-</ecNumber>
    </submittedName>
</protein>
<feature type="domain" description="Peptidase M3A/M3B catalytic" evidence="7">
    <location>
        <begin position="177"/>
        <end position="559"/>
    </location>
</feature>
<evidence type="ECO:0000259" key="7">
    <source>
        <dbReference type="Pfam" id="PF01432"/>
    </source>
</evidence>
<dbReference type="AlphaFoldDB" id="A0A3B1CNU9"/>
<accession>A0A3B1CNU9</accession>
<dbReference type="GO" id="GO:0006518">
    <property type="term" value="P:peptide metabolic process"/>
    <property type="evidence" value="ECO:0007669"/>
    <property type="project" value="TreeGrafter"/>
</dbReference>
<dbReference type="InterPro" id="IPR011976">
    <property type="entry name" value="Pept_M3B_oligopep-rel"/>
</dbReference>
<evidence type="ECO:0000256" key="1">
    <source>
        <dbReference type="ARBA" id="ARBA00001947"/>
    </source>
</evidence>
<dbReference type="SUPFAM" id="SSF55486">
    <property type="entry name" value="Metalloproteases ('zincins'), catalytic domain"/>
    <property type="match status" value="1"/>
</dbReference>
<keyword evidence="2" id="KW-0645">Protease</keyword>
<keyword evidence="6" id="KW-0482">Metalloprotease</keyword>
<evidence type="ECO:0000256" key="6">
    <source>
        <dbReference type="ARBA" id="ARBA00023049"/>
    </source>
</evidence>
<reference evidence="8" key="1">
    <citation type="submission" date="2018-06" db="EMBL/GenBank/DDBJ databases">
        <authorList>
            <person name="Zhirakovskaya E."/>
        </authorList>
    </citation>
    <scope>NUCLEOTIDE SEQUENCE</scope>
</reference>
<name>A0A3B1CNU9_9ZZZZ</name>
<gene>
    <name evidence="8" type="ORF">MNBD_NITROSPINAE04-2532</name>
</gene>
<dbReference type="InterPro" id="IPR045090">
    <property type="entry name" value="Pept_M3A_M3B"/>
</dbReference>
<organism evidence="8">
    <name type="scientific">hydrothermal vent metagenome</name>
    <dbReference type="NCBI Taxonomy" id="652676"/>
    <lineage>
        <taxon>unclassified sequences</taxon>
        <taxon>metagenomes</taxon>
        <taxon>ecological metagenomes</taxon>
    </lineage>
</organism>
<dbReference type="Pfam" id="PF01432">
    <property type="entry name" value="Peptidase_M3"/>
    <property type="match status" value="1"/>
</dbReference>
<dbReference type="EC" id="3.4.24.-" evidence="8"/>
<dbReference type="Gene3D" id="1.10.1370.30">
    <property type="match status" value="1"/>
</dbReference>
<dbReference type="PANTHER" id="PTHR11804:SF48">
    <property type="entry name" value="PUTATIVE-RELATED"/>
    <property type="match status" value="1"/>
</dbReference>
<sequence length="570" mass="66166">MTTKNAEWLSPFERSFVDTDQKITGWDDIAPYFEKLENTSLESEADLKAWLTDWSEVLSAAHEYVSQRYIEMTCHTDDEKKKEAYLVCVRELEPKLSEFDDRLNRKYYDSKFRDGLDRSEYGQLNRMIATSIELFDEKNIPIQVKLQELSQKYQELMGAMTVMFDGEEKTMPQMSIYLREPERDLRRRAFTATAERRLEEKDKLDELFDNMLKHRADFAENLGLENYRDYCFKSKLRDYTPDDCLKFHEAIEKTAVPLARKISDQRLAKMGIDKLCPWDTECDEEGRPPLKPFEKVEELAQGVTDIFMSVDSRLGERFDSIRFSMDLQSRKGKAPGGYQATLEEARIPFIFTNAVGSHSDVNTLLHEGGHAFHTLQSRGLPLIWYRHSAMEFAEVASMTQELMGGDQLEPFYSDPEDRIRARREHLKGVVGLFGWVARVDAFQHWIYTNPGHDKDLRNKEWLKLARRFSAGVDWSGAPAGALDYLWQRQLHIFELPFYYVEYAIAQLGALQIYREYRQDKGKAIDNYLKALSLGGSVPAPQLFETAGIKFDFSANLLGELMEMVEQELAL</sequence>
<dbReference type="GO" id="GO:0006508">
    <property type="term" value="P:proteolysis"/>
    <property type="evidence" value="ECO:0007669"/>
    <property type="project" value="UniProtKB-KW"/>
</dbReference>
<evidence type="ECO:0000256" key="2">
    <source>
        <dbReference type="ARBA" id="ARBA00022670"/>
    </source>
</evidence>
<dbReference type="EMBL" id="UOGA01000310">
    <property type="protein sequence ID" value="VAX25684.1"/>
    <property type="molecule type" value="Genomic_DNA"/>
</dbReference>
<evidence type="ECO:0000256" key="3">
    <source>
        <dbReference type="ARBA" id="ARBA00022723"/>
    </source>
</evidence>
<dbReference type="GO" id="GO:0046872">
    <property type="term" value="F:metal ion binding"/>
    <property type="evidence" value="ECO:0007669"/>
    <property type="project" value="UniProtKB-KW"/>
</dbReference>
<dbReference type="PANTHER" id="PTHR11804">
    <property type="entry name" value="PROTEASE M3 THIMET OLIGOPEPTIDASE-RELATED"/>
    <property type="match status" value="1"/>
</dbReference>
<dbReference type="InterPro" id="IPR001567">
    <property type="entry name" value="Pept_M3A_M3B_dom"/>
</dbReference>
<evidence type="ECO:0000256" key="4">
    <source>
        <dbReference type="ARBA" id="ARBA00022801"/>
    </source>
</evidence>
<keyword evidence="5" id="KW-0862">Zinc</keyword>